<dbReference type="PhylomeDB" id="A0A0W0CCV0"/>
<feature type="compositionally biased region" description="Polar residues" evidence="3">
    <location>
        <begin position="1"/>
        <end position="34"/>
    </location>
</feature>
<dbReference type="GO" id="GO:0000184">
    <property type="term" value="P:nuclear-transcribed mRNA catabolic process, nonsense-mediated decay"/>
    <property type="evidence" value="ECO:0007669"/>
    <property type="project" value="UniProtKB-KW"/>
</dbReference>
<dbReference type="VEuPathDB" id="FungiDB:GVI51_I06765"/>
<dbReference type="VEuPathDB" id="FungiDB:GW608_I02431"/>
<dbReference type="EMBL" id="LLZZ01000113">
    <property type="protein sequence ID" value="KTB05463.1"/>
    <property type="molecule type" value="Genomic_DNA"/>
</dbReference>
<protein>
    <submittedName>
        <fullName evidence="4">Enhancer of mRNA-decapping protein 1</fullName>
    </submittedName>
</protein>
<feature type="compositionally biased region" description="Pro residues" evidence="3">
    <location>
        <begin position="224"/>
        <end position="244"/>
    </location>
</feature>
<evidence type="ECO:0000256" key="2">
    <source>
        <dbReference type="ARBA" id="ARBA00061292"/>
    </source>
</evidence>
<feature type="region of interest" description="Disordered" evidence="3">
    <location>
        <begin position="1"/>
        <end position="100"/>
    </location>
</feature>
<dbReference type="VEuPathDB" id="FungiDB:CAGL0I06941g"/>
<sequence length="353" mass="38469">MSNDTMYFNSSRRLPTHSRNNSPIVAAKNNSSTRIPALNNKKPSKKTEKDIEQLLSPQQLPNGQRPDFGHGPRGGKQTNGAKTKNKKKQDKELQETKDSYDNLTKNLKNLLINPEKTEKTVVETLIKSNSNSATATPQKAPNTTQGITNSHGLSQNFSSPLSTPMILPHNLPMNPLGNPNFPANNHYLPYNPQQLQQQQQQQNRLPVGPGPMNFDNFRPGIAPVAPPQPPPGYPPGPNGPPPGMPQQLNFNGQPMYYNQPPMPVPNSAFPINQSIGASPTLPRIIPPNPMNYINPALSTPPVVKNPTSNGPVTNTKPTNKSKRNSGRKSNTFAGASFATDVPNESNLPKPSFT</sequence>
<evidence type="ECO:0000313" key="4">
    <source>
        <dbReference type="EMBL" id="KTB05463.1"/>
    </source>
</evidence>
<dbReference type="AlphaFoldDB" id="A0A0W0CCV0"/>
<organism evidence="4 5">
    <name type="scientific">Candida glabrata</name>
    <name type="common">Yeast</name>
    <name type="synonym">Torulopsis glabrata</name>
    <dbReference type="NCBI Taxonomy" id="5478"/>
    <lineage>
        <taxon>Eukaryota</taxon>
        <taxon>Fungi</taxon>
        <taxon>Dikarya</taxon>
        <taxon>Ascomycota</taxon>
        <taxon>Saccharomycotina</taxon>
        <taxon>Saccharomycetes</taxon>
        <taxon>Saccharomycetales</taxon>
        <taxon>Saccharomycetaceae</taxon>
        <taxon>Nakaseomyces</taxon>
    </lineage>
</organism>
<dbReference type="Proteomes" id="UP000054886">
    <property type="component" value="Unassembled WGS sequence"/>
</dbReference>
<comment type="similarity">
    <text evidence="2">Belongs to the EDC family.</text>
</comment>
<comment type="caution">
    <text evidence="4">The sequence shown here is derived from an EMBL/GenBank/DDBJ whole genome shotgun (WGS) entry which is preliminary data.</text>
</comment>
<dbReference type="OMA" id="TMFINSA"/>
<evidence type="ECO:0000256" key="3">
    <source>
        <dbReference type="SAM" id="MobiDB-lite"/>
    </source>
</evidence>
<feature type="region of interest" description="Disordered" evidence="3">
    <location>
        <begin position="169"/>
        <end position="189"/>
    </location>
</feature>
<feature type="compositionally biased region" description="Polar residues" evidence="3">
    <location>
        <begin position="305"/>
        <end position="318"/>
    </location>
</feature>
<dbReference type="InterPro" id="IPR028322">
    <property type="entry name" value="PNRC-like_rgn"/>
</dbReference>
<feature type="region of interest" description="Disordered" evidence="3">
    <location>
        <begin position="218"/>
        <end position="253"/>
    </location>
</feature>
<feature type="compositionally biased region" description="Basic and acidic residues" evidence="3">
    <location>
        <begin position="89"/>
        <end position="100"/>
    </location>
</feature>
<keyword evidence="1" id="KW-0866">Nonsense-mediated mRNA decay</keyword>
<dbReference type="Pfam" id="PF15365">
    <property type="entry name" value="PNRC"/>
    <property type="match status" value="1"/>
</dbReference>
<feature type="region of interest" description="Disordered" evidence="3">
    <location>
        <begin position="129"/>
        <end position="156"/>
    </location>
</feature>
<dbReference type="VEuPathDB" id="FungiDB:B1J91_I06941g"/>
<gene>
    <name evidence="4" type="ORF">AO440_002633</name>
</gene>
<evidence type="ECO:0000313" key="5">
    <source>
        <dbReference type="Proteomes" id="UP000054886"/>
    </source>
</evidence>
<feature type="compositionally biased region" description="Polar residues" evidence="3">
    <location>
        <begin position="342"/>
        <end position="353"/>
    </location>
</feature>
<reference evidence="4 5" key="1">
    <citation type="submission" date="2015-10" db="EMBL/GenBank/DDBJ databases">
        <title>Draft genomes sequences of Candida glabrata isolates 1A, 1B, 2A, 2B, 3A and 3B.</title>
        <authorList>
            <person name="Haavelsrud O.E."/>
            <person name="Gaustad P."/>
        </authorList>
    </citation>
    <scope>NUCLEOTIDE SEQUENCE [LARGE SCALE GENOMIC DNA]</scope>
    <source>
        <strain evidence="4">910700640</strain>
    </source>
</reference>
<dbReference type="VEuPathDB" id="FungiDB:GWK60_I02431"/>
<feature type="region of interest" description="Disordered" evidence="3">
    <location>
        <begin position="296"/>
        <end position="353"/>
    </location>
</feature>
<dbReference type="OrthoDB" id="4069652at2759"/>
<proteinExistence type="inferred from homology"/>
<evidence type="ECO:0000256" key="1">
    <source>
        <dbReference type="ARBA" id="ARBA00023161"/>
    </source>
</evidence>
<accession>A0A0W0CCV0</accession>
<name>A0A0W0CCV0_CANGB</name>